<proteinExistence type="predicted"/>
<organism evidence="3 4">
    <name type="scientific">Plectus sambesii</name>
    <dbReference type="NCBI Taxonomy" id="2011161"/>
    <lineage>
        <taxon>Eukaryota</taxon>
        <taxon>Metazoa</taxon>
        <taxon>Ecdysozoa</taxon>
        <taxon>Nematoda</taxon>
        <taxon>Chromadorea</taxon>
        <taxon>Plectida</taxon>
        <taxon>Plectina</taxon>
        <taxon>Plectoidea</taxon>
        <taxon>Plectidae</taxon>
        <taxon>Plectus</taxon>
    </lineage>
</organism>
<protein>
    <submittedName>
        <fullName evidence="4">Uncharacterized protein</fullName>
    </submittedName>
</protein>
<sequence length="170" mass="18244">MIRLLVLLVACSSVAWAEQNCHTCTSATSLDILNGWNWGPQLNSNPPNINFKQTNCDLAPLVASGSAECATLCFKWQYNYTDATGKAAYETIRGCASDIPNLYIPSSDNCTSYFQPSPGGQGNPGGINAGPGKYSMCYCTGDFCNPASKMTAFSLGASLFIALFIIFYQN</sequence>
<accession>A0A914WXE7</accession>
<evidence type="ECO:0000256" key="1">
    <source>
        <dbReference type="SAM" id="Phobius"/>
    </source>
</evidence>
<evidence type="ECO:0000313" key="3">
    <source>
        <dbReference type="Proteomes" id="UP000887566"/>
    </source>
</evidence>
<keyword evidence="1" id="KW-0812">Transmembrane</keyword>
<dbReference type="Proteomes" id="UP000887566">
    <property type="component" value="Unplaced"/>
</dbReference>
<keyword evidence="1" id="KW-1133">Transmembrane helix</keyword>
<feature type="transmembrane region" description="Helical" evidence="1">
    <location>
        <begin position="150"/>
        <end position="168"/>
    </location>
</feature>
<evidence type="ECO:0000256" key="2">
    <source>
        <dbReference type="SAM" id="SignalP"/>
    </source>
</evidence>
<evidence type="ECO:0000313" key="4">
    <source>
        <dbReference type="WBParaSite" id="PSAMB.scaffold5632size11232.g26989.t1"/>
    </source>
</evidence>
<feature type="signal peptide" evidence="2">
    <location>
        <begin position="1"/>
        <end position="17"/>
    </location>
</feature>
<name>A0A914WXE7_9BILA</name>
<dbReference type="AlphaFoldDB" id="A0A914WXE7"/>
<keyword evidence="3" id="KW-1185">Reference proteome</keyword>
<feature type="chain" id="PRO_5037459515" evidence="2">
    <location>
        <begin position="18"/>
        <end position="170"/>
    </location>
</feature>
<dbReference type="WBParaSite" id="PSAMB.scaffold5632size11232.g26989.t1">
    <property type="protein sequence ID" value="PSAMB.scaffold5632size11232.g26989.t1"/>
    <property type="gene ID" value="PSAMB.scaffold5632size11232.g26989"/>
</dbReference>
<keyword evidence="1" id="KW-0472">Membrane</keyword>
<keyword evidence="2" id="KW-0732">Signal</keyword>
<reference evidence="4" key="1">
    <citation type="submission" date="2022-11" db="UniProtKB">
        <authorList>
            <consortium name="WormBaseParasite"/>
        </authorList>
    </citation>
    <scope>IDENTIFICATION</scope>
</reference>